<dbReference type="STRING" id="296218.AWN68_00130"/>
<feature type="transmembrane region" description="Helical" evidence="1">
    <location>
        <begin position="476"/>
        <end position="497"/>
    </location>
</feature>
<dbReference type="Proteomes" id="UP000075615">
    <property type="component" value="Unassembled WGS sequence"/>
</dbReference>
<reference evidence="2 3" key="1">
    <citation type="submission" date="2016-01" db="EMBL/GenBank/DDBJ databases">
        <title>Genome sequencing of Roseivirga echinicomitans KMM 6058.</title>
        <authorList>
            <person name="Selvaratnam C."/>
            <person name="Thevarajoo S."/>
            <person name="Goh K.M."/>
            <person name="Ee R."/>
            <person name="Chan K.-G."/>
            <person name="Chong C.S."/>
        </authorList>
    </citation>
    <scope>NUCLEOTIDE SEQUENCE [LARGE SCALE GENOMIC DNA]</scope>
    <source>
        <strain evidence="2 3">KMM 6058</strain>
    </source>
</reference>
<dbReference type="RefSeq" id="WP_068409826.1">
    <property type="nucleotide sequence ID" value="NZ_LRDB01000001.1"/>
</dbReference>
<feature type="transmembrane region" description="Helical" evidence="1">
    <location>
        <begin position="509"/>
        <end position="529"/>
    </location>
</feature>
<name>A0A150XWW1_9BACT</name>
<keyword evidence="1" id="KW-1133">Transmembrane helix</keyword>
<sequence length="572" mass="65088">MKIINSQSEFDSFLLEKDNRVKDQIIDGIDNPFNGIVIKDIVVRVPVRFNSKPVSPVSSRLLFLNAEFQSSLVLSGQFLSDVYLLDGKYHESINFENCRFSGRLVFLGGQFNKGVSFKSGEFVKEVLIIGGTFFSDFDIEGGEFKSFEIHGGEFRQCTQISGGKFEFTLSVSGGEFYKGFEIDGGIFNQGIIISGGTFISDFSISDCTLNHSLIISGGNFFDDVVLQDGNYQSIEIKNKLGFINVLCFLIDLKCEVRIENTTINVFELSQLIKKSGALYLKKCTVNEFVIDEFENEGKVSIFNLNFKEFITLRNPQGLKIETKTPSKLVILDSDLGKLSFFDAKFDKLSQLIISGSKLIDISTTEKHLPLSTETPVFSDEEGTRNPESLAQVYNQLFIVMQRLGNKTQELKYFIEYMKWHKRALFNSNKERFKKAWRGILSGDKPVKHIQTLTEIEWSTSASLWLNKTTNKFGVSWIRAFGVLLLIAIPLYIFFLVFLPNFEIHFGLKYLTSSNITFHIAHFLYFLLPIHKFDFVNGVLPDNTSLLIDVISRILVGYMLYQFIAAFRQFGKR</sequence>
<evidence type="ECO:0008006" key="4">
    <source>
        <dbReference type="Google" id="ProtNLM"/>
    </source>
</evidence>
<comment type="caution">
    <text evidence="2">The sequence shown here is derived from an EMBL/GenBank/DDBJ whole genome shotgun (WGS) entry which is preliminary data.</text>
</comment>
<protein>
    <recommendedName>
        <fullName evidence="4">Pentapeptide repeat-containing protein</fullName>
    </recommendedName>
</protein>
<feature type="transmembrane region" description="Helical" evidence="1">
    <location>
        <begin position="549"/>
        <end position="566"/>
    </location>
</feature>
<evidence type="ECO:0000313" key="2">
    <source>
        <dbReference type="EMBL" id="KYG83257.1"/>
    </source>
</evidence>
<keyword evidence="3" id="KW-1185">Reference proteome</keyword>
<proteinExistence type="predicted"/>
<evidence type="ECO:0000313" key="3">
    <source>
        <dbReference type="Proteomes" id="UP000075615"/>
    </source>
</evidence>
<dbReference type="AlphaFoldDB" id="A0A150XWW1"/>
<gene>
    <name evidence="2" type="ORF">AWN68_00130</name>
</gene>
<evidence type="ECO:0000256" key="1">
    <source>
        <dbReference type="SAM" id="Phobius"/>
    </source>
</evidence>
<dbReference type="EMBL" id="LRDB01000001">
    <property type="protein sequence ID" value="KYG83257.1"/>
    <property type="molecule type" value="Genomic_DNA"/>
</dbReference>
<accession>A0A150XWW1</accession>
<keyword evidence="1" id="KW-0812">Transmembrane</keyword>
<dbReference type="OrthoDB" id="965965at2"/>
<keyword evidence="1" id="KW-0472">Membrane</keyword>
<organism evidence="2 3">
    <name type="scientific">Roseivirga echinicomitans</name>
    <dbReference type="NCBI Taxonomy" id="296218"/>
    <lineage>
        <taxon>Bacteria</taxon>
        <taxon>Pseudomonadati</taxon>
        <taxon>Bacteroidota</taxon>
        <taxon>Cytophagia</taxon>
        <taxon>Cytophagales</taxon>
        <taxon>Roseivirgaceae</taxon>
        <taxon>Roseivirga</taxon>
    </lineage>
</organism>